<sequence>MTTLDTRPAPDAVETLSDLDEEARNARFQLLQDRMSSVWDSMKLDLDDESVVVVPSVTLSLTTAATGSMMQAMEERFLFLLLLLRQPRLRMIYVTSMPIDARIIEYYLALLPGVIPSHALARLHTVSVGDASARPLSVKLMERPRLLSKIAGMIPNRARSHLILYNTTELERDIALTLGIPMYGADPRLAELGSKTGCRRLFGDVGVRYPLGVEDLHSIDDVVDAVGEILAARPTVRQVIVKLNEGVSGSGNALVDLEGITSLPASERRAETLERVKRIQLESPYVPFETYVANLSTGGGIVEERIVGEELLSPSVQMRIHPGGSVELLSTHDQLLGGASGQSYLGCIFPADPAYSRLISEPAMAIGERLAEEGVIGRFAVDFVVVRTADGTWSEYAIELNLRKGGTTHPFLTLQFLTDGRYDAETGRFLTPDGAVKHLAATDHLESDALRAISVGDLFDVVARHGLHFDQSRQTGIVFHMISSITEHGRVGMTAVGDTPEQAMQLYARAREALLEEAHVAARESALPD</sequence>
<dbReference type="EMBL" id="BAAAOH010000001">
    <property type="protein sequence ID" value="GAA1975450.1"/>
    <property type="molecule type" value="Genomic_DNA"/>
</dbReference>
<dbReference type="PROSITE" id="PS50975">
    <property type="entry name" value="ATP_GRASP"/>
    <property type="match status" value="1"/>
</dbReference>
<keyword evidence="1" id="KW-0547">Nucleotide-binding</keyword>
<dbReference type="GO" id="GO:0016874">
    <property type="term" value="F:ligase activity"/>
    <property type="evidence" value="ECO:0007669"/>
    <property type="project" value="UniProtKB-KW"/>
</dbReference>
<keyword evidence="3" id="KW-0436">Ligase</keyword>
<comment type="caution">
    <text evidence="3">The sequence shown here is derived from an EMBL/GenBank/DDBJ whole genome shotgun (WGS) entry which is preliminary data.</text>
</comment>
<evidence type="ECO:0000313" key="3">
    <source>
        <dbReference type="EMBL" id="GAA1975450.1"/>
    </source>
</evidence>
<dbReference type="PANTHER" id="PTHR14465">
    <property type="entry name" value="IQ DOMAIN-CONTAINING PROTEIN H"/>
    <property type="match status" value="1"/>
</dbReference>
<feature type="domain" description="ATP-grasp" evidence="2">
    <location>
        <begin position="199"/>
        <end position="431"/>
    </location>
</feature>
<dbReference type="PANTHER" id="PTHR14465:SF0">
    <property type="entry name" value="IQ DOMAIN-CONTAINING PROTEIN H"/>
    <property type="match status" value="1"/>
</dbReference>
<organism evidence="3 4">
    <name type="scientific">Microbacterium pumilum</name>
    <dbReference type="NCBI Taxonomy" id="344165"/>
    <lineage>
        <taxon>Bacteria</taxon>
        <taxon>Bacillati</taxon>
        <taxon>Actinomycetota</taxon>
        <taxon>Actinomycetes</taxon>
        <taxon>Micrococcales</taxon>
        <taxon>Microbacteriaceae</taxon>
        <taxon>Microbacterium</taxon>
    </lineage>
</organism>
<dbReference type="InterPro" id="IPR056855">
    <property type="entry name" value="ATP-grasp_IQCH"/>
</dbReference>
<name>A0ABN2RV99_9MICO</name>
<accession>A0ABN2RV99</accession>
<dbReference type="RefSeq" id="WP_344058281.1">
    <property type="nucleotide sequence ID" value="NZ_BAAAOH010000001.1"/>
</dbReference>
<reference evidence="3 4" key="1">
    <citation type="journal article" date="2019" name="Int. J. Syst. Evol. Microbiol.">
        <title>The Global Catalogue of Microorganisms (GCM) 10K type strain sequencing project: providing services to taxonomists for standard genome sequencing and annotation.</title>
        <authorList>
            <consortium name="The Broad Institute Genomics Platform"/>
            <consortium name="The Broad Institute Genome Sequencing Center for Infectious Disease"/>
            <person name="Wu L."/>
            <person name="Ma J."/>
        </authorList>
    </citation>
    <scope>NUCLEOTIDE SEQUENCE [LARGE SCALE GENOMIC DNA]</scope>
    <source>
        <strain evidence="3 4">JCM 14902</strain>
    </source>
</reference>
<evidence type="ECO:0000259" key="2">
    <source>
        <dbReference type="PROSITE" id="PS50975"/>
    </source>
</evidence>
<dbReference type="InterPro" id="IPR011761">
    <property type="entry name" value="ATP-grasp"/>
</dbReference>
<keyword evidence="1" id="KW-0067">ATP-binding</keyword>
<dbReference type="InterPro" id="IPR041356">
    <property type="entry name" value="PGM1_C"/>
</dbReference>
<dbReference type="InterPro" id="IPR038752">
    <property type="entry name" value="IQCH"/>
</dbReference>
<proteinExistence type="predicted"/>
<dbReference type="Proteomes" id="UP001500326">
    <property type="component" value="Unassembled WGS sequence"/>
</dbReference>
<evidence type="ECO:0000313" key="4">
    <source>
        <dbReference type="Proteomes" id="UP001500326"/>
    </source>
</evidence>
<keyword evidence="4" id="KW-1185">Reference proteome</keyword>
<dbReference type="Pfam" id="PF24923">
    <property type="entry name" value="ATP-grasp_IQCH"/>
    <property type="match status" value="1"/>
</dbReference>
<evidence type="ECO:0000256" key="1">
    <source>
        <dbReference type="PROSITE-ProRule" id="PRU00409"/>
    </source>
</evidence>
<protein>
    <submittedName>
        <fullName evidence="3">Peptide ligase PGM1-related protein</fullName>
    </submittedName>
</protein>
<dbReference type="Pfam" id="PF18105">
    <property type="entry name" value="PGM1_C"/>
    <property type="match status" value="1"/>
</dbReference>
<gene>
    <name evidence="3" type="ORF">GCM10009777_05430</name>
</gene>